<organism evidence="2 3">
    <name type="scientific">Paenibacillus chitinolyticus</name>
    <dbReference type="NCBI Taxonomy" id="79263"/>
    <lineage>
        <taxon>Bacteria</taxon>
        <taxon>Bacillati</taxon>
        <taxon>Bacillota</taxon>
        <taxon>Bacilli</taxon>
        <taxon>Bacillales</taxon>
        <taxon>Paenibacillaceae</taxon>
        <taxon>Paenibacillus</taxon>
    </lineage>
</organism>
<keyword evidence="1" id="KW-0812">Transmembrane</keyword>
<dbReference type="KEGG" id="pchi:PC41400_12440"/>
<name>A0A410WVU0_9BACL</name>
<protein>
    <recommendedName>
        <fullName evidence="4">Oxaloacetate decarboxylase</fullName>
    </recommendedName>
</protein>
<dbReference type="EMBL" id="CP026520">
    <property type="protein sequence ID" value="QAV18440.1"/>
    <property type="molecule type" value="Genomic_DNA"/>
</dbReference>
<proteinExistence type="predicted"/>
<feature type="transmembrane region" description="Helical" evidence="1">
    <location>
        <begin position="25"/>
        <end position="47"/>
    </location>
</feature>
<sequence length="73" mass="7677">MDMDSGASATAAAVNPFVLIQMLMMAGYGVLLVLGIVLLIVLIRLALKANKALDTYMASKPNTAVLPPETKES</sequence>
<evidence type="ECO:0000313" key="2">
    <source>
        <dbReference type="EMBL" id="QAV18440.1"/>
    </source>
</evidence>
<keyword evidence="1" id="KW-0472">Membrane</keyword>
<accession>A0A410WVU0</accession>
<evidence type="ECO:0000313" key="3">
    <source>
        <dbReference type="Proteomes" id="UP000288943"/>
    </source>
</evidence>
<dbReference type="RefSeq" id="WP_042228269.1">
    <property type="nucleotide sequence ID" value="NZ_BQWH01000016.1"/>
</dbReference>
<reference evidence="2 3" key="1">
    <citation type="submission" date="2018-01" db="EMBL/GenBank/DDBJ databases">
        <title>The whole genome sequencing and assembly of Paenibacillus chitinolyticus KCCM 41400 strain.</title>
        <authorList>
            <person name="Kim J.-Y."/>
            <person name="Park M.-K."/>
            <person name="Lee Y.-J."/>
            <person name="Yi H."/>
            <person name="Bahn Y.-S."/>
            <person name="Kim J.F."/>
            <person name="Lee D.-W."/>
        </authorList>
    </citation>
    <scope>NUCLEOTIDE SEQUENCE [LARGE SCALE GENOMIC DNA]</scope>
    <source>
        <strain evidence="2 3">KCCM 41400</strain>
    </source>
</reference>
<evidence type="ECO:0008006" key="4">
    <source>
        <dbReference type="Google" id="ProtNLM"/>
    </source>
</evidence>
<dbReference type="AlphaFoldDB" id="A0A410WVU0"/>
<keyword evidence="1" id="KW-1133">Transmembrane helix</keyword>
<evidence type="ECO:0000256" key="1">
    <source>
        <dbReference type="SAM" id="Phobius"/>
    </source>
</evidence>
<dbReference type="Proteomes" id="UP000288943">
    <property type="component" value="Chromosome"/>
</dbReference>
<gene>
    <name evidence="2" type="ORF">PC41400_12440</name>
</gene>